<dbReference type="EMBL" id="JACHIW010000004">
    <property type="protein sequence ID" value="MBB5160015.1"/>
    <property type="molecule type" value="Genomic_DNA"/>
</dbReference>
<dbReference type="Pfam" id="PF11774">
    <property type="entry name" value="Lsr2"/>
    <property type="match status" value="1"/>
</dbReference>
<sequence>MAEQTVVEFVDDIDGTPAQQTITFALDGVTYEIDLSDRHAKQLRSVLERHIEHARTVPAPGEKKAPAVRAKQQARRSNKDLTEQIRGAAQRTREYLNKKVAAEQAMRIDQEPVEEVETMLVEPPTTDRPERTASAPELLPPQFLSA</sequence>
<dbReference type="Proteomes" id="UP000584374">
    <property type="component" value="Unassembled WGS sequence"/>
</dbReference>
<organism evidence="3 4">
    <name type="scientific">Saccharopolyspora phatthalungensis</name>
    <dbReference type="NCBI Taxonomy" id="664693"/>
    <lineage>
        <taxon>Bacteria</taxon>
        <taxon>Bacillati</taxon>
        <taxon>Actinomycetota</taxon>
        <taxon>Actinomycetes</taxon>
        <taxon>Pseudonocardiales</taxon>
        <taxon>Pseudonocardiaceae</taxon>
        <taxon>Saccharopolyspora</taxon>
    </lineage>
</organism>
<keyword evidence="4" id="KW-1185">Reference proteome</keyword>
<accession>A0A840QKL0</accession>
<evidence type="ECO:0000256" key="1">
    <source>
        <dbReference type="SAM" id="MobiDB-lite"/>
    </source>
</evidence>
<dbReference type="InterPro" id="IPR042261">
    <property type="entry name" value="Lsr2-like_dimerization"/>
</dbReference>
<feature type="region of interest" description="Disordered" evidence="1">
    <location>
        <begin position="120"/>
        <end position="146"/>
    </location>
</feature>
<gene>
    <name evidence="3" type="ORF">BJ970_007616</name>
</gene>
<feature type="compositionally biased region" description="Basic and acidic residues" evidence="1">
    <location>
        <begin position="55"/>
        <end position="65"/>
    </location>
</feature>
<comment type="caution">
    <text evidence="3">The sequence shown here is derived from an EMBL/GenBank/DDBJ whole genome shotgun (WGS) entry which is preliminary data.</text>
</comment>
<reference evidence="3 4" key="1">
    <citation type="submission" date="2020-08" db="EMBL/GenBank/DDBJ databases">
        <title>Sequencing the genomes of 1000 actinobacteria strains.</title>
        <authorList>
            <person name="Klenk H.-P."/>
        </authorList>
    </citation>
    <scope>NUCLEOTIDE SEQUENCE [LARGE SCALE GENOMIC DNA]</scope>
    <source>
        <strain evidence="3 4">DSM 45584</strain>
    </source>
</reference>
<dbReference type="Gene3D" id="3.30.60.230">
    <property type="entry name" value="Lsr2, dimerization domain"/>
    <property type="match status" value="1"/>
</dbReference>
<dbReference type="AlphaFoldDB" id="A0A840QKL0"/>
<name>A0A840QKL0_9PSEU</name>
<evidence type="ECO:0000259" key="2">
    <source>
        <dbReference type="Pfam" id="PF11774"/>
    </source>
</evidence>
<evidence type="ECO:0000313" key="3">
    <source>
        <dbReference type="EMBL" id="MBB5160015.1"/>
    </source>
</evidence>
<dbReference type="RefSeq" id="WP_184733153.1">
    <property type="nucleotide sequence ID" value="NZ_JACHIW010000004.1"/>
</dbReference>
<feature type="region of interest" description="Disordered" evidence="1">
    <location>
        <begin position="55"/>
        <end position="84"/>
    </location>
</feature>
<proteinExistence type="predicted"/>
<dbReference type="GO" id="GO:0003677">
    <property type="term" value="F:DNA binding"/>
    <property type="evidence" value="ECO:0007669"/>
    <property type="project" value="InterPro"/>
</dbReference>
<dbReference type="InterPro" id="IPR024412">
    <property type="entry name" value="Lsr2_dim_dom"/>
</dbReference>
<evidence type="ECO:0000313" key="4">
    <source>
        <dbReference type="Proteomes" id="UP000584374"/>
    </source>
</evidence>
<feature type="domain" description="Lsr2 dimerization" evidence="2">
    <location>
        <begin position="1"/>
        <end position="57"/>
    </location>
</feature>
<protein>
    <recommendedName>
        <fullName evidence="2">Lsr2 dimerization domain-containing protein</fullName>
    </recommendedName>
</protein>